<name>A0A506UIW2_9HYPH</name>
<keyword evidence="1" id="KW-0732">Signal</keyword>
<dbReference type="AlphaFoldDB" id="A0A506UIW2"/>
<organism evidence="2 3">
    <name type="scientific">Martelella alba</name>
    <dbReference type="NCBI Taxonomy" id="2590451"/>
    <lineage>
        <taxon>Bacteria</taxon>
        <taxon>Pseudomonadati</taxon>
        <taxon>Pseudomonadota</taxon>
        <taxon>Alphaproteobacteria</taxon>
        <taxon>Hyphomicrobiales</taxon>
        <taxon>Aurantimonadaceae</taxon>
        <taxon>Martelella</taxon>
    </lineage>
</organism>
<dbReference type="OrthoDB" id="9973473at2"/>
<evidence type="ECO:0000313" key="3">
    <source>
        <dbReference type="Proteomes" id="UP000318801"/>
    </source>
</evidence>
<evidence type="ECO:0000256" key="1">
    <source>
        <dbReference type="SAM" id="SignalP"/>
    </source>
</evidence>
<protein>
    <submittedName>
        <fullName evidence="2">Uncharacterized protein</fullName>
    </submittedName>
</protein>
<reference evidence="2 3" key="1">
    <citation type="submission" date="2019-06" db="EMBL/GenBank/DDBJ databases">
        <authorList>
            <person name="Li M."/>
        </authorList>
    </citation>
    <scope>NUCLEOTIDE SEQUENCE [LARGE SCALE GENOMIC DNA]</scope>
    <source>
        <strain evidence="2 3">BGMRC2036</strain>
    </source>
</reference>
<accession>A0A506UIW2</accession>
<dbReference type="Proteomes" id="UP000318801">
    <property type="component" value="Unassembled WGS sequence"/>
</dbReference>
<dbReference type="RefSeq" id="WP_141147180.1">
    <property type="nucleotide sequence ID" value="NZ_VHLG01000001.1"/>
</dbReference>
<keyword evidence="3" id="KW-1185">Reference proteome</keyword>
<proteinExistence type="predicted"/>
<feature type="chain" id="PRO_5021414223" evidence="1">
    <location>
        <begin position="20"/>
        <end position="188"/>
    </location>
</feature>
<feature type="signal peptide" evidence="1">
    <location>
        <begin position="1"/>
        <end position="19"/>
    </location>
</feature>
<gene>
    <name evidence="2" type="ORF">FJU08_01370</name>
</gene>
<evidence type="ECO:0000313" key="2">
    <source>
        <dbReference type="EMBL" id="TPW33242.1"/>
    </source>
</evidence>
<comment type="caution">
    <text evidence="2">The sequence shown here is derived from an EMBL/GenBank/DDBJ whole genome shotgun (WGS) entry which is preliminary data.</text>
</comment>
<dbReference type="EMBL" id="VHLG01000001">
    <property type="protein sequence ID" value="TPW33242.1"/>
    <property type="molecule type" value="Genomic_DNA"/>
</dbReference>
<sequence>METAIAAIGSLFTGGGAGAAAAGAASASAATSAASGLASAAALKTGFGILSGVSALGQIGLGLSQASTFRAQANEADLQAGQEQVAAQQRQNQIRREMAAIFGDTKGKYAAAGVDLTGGIAQDQAQKNAQAAVDQISIDRRDSEFLQAQYRARARNLRNNAGSAIGGGLLSALGTTSSAGLSIAQLGS</sequence>